<dbReference type="GO" id="GO:0000981">
    <property type="term" value="F:DNA-binding transcription factor activity, RNA polymerase II-specific"/>
    <property type="evidence" value="ECO:0007669"/>
    <property type="project" value="TreeGrafter"/>
</dbReference>
<dbReference type="EMBL" id="KK852672">
    <property type="protein sequence ID" value="KDR18786.1"/>
    <property type="molecule type" value="Genomic_DNA"/>
</dbReference>
<dbReference type="GO" id="GO:0008270">
    <property type="term" value="F:zinc ion binding"/>
    <property type="evidence" value="ECO:0007669"/>
    <property type="project" value="UniProtKB-KW"/>
</dbReference>
<dbReference type="PROSITE" id="PS50157">
    <property type="entry name" value="ZINC_FINGER_C2H2_2"/>
    <property type="match status" value="3"/>
</dbReference>
<evidence type="ECO:0000256" key="9">
    <source>
        <dbReference type="ARBA" id="ARBA00023015"/>
    </source>
</evidence>
<dbReference type="SUPFAM" id="SSF57667">
    <property type="entry name" value="beta-beta-alpha zinc fingers"/>
    <property type="match status" value="2"/>
</dbReference>
<keyword evidence="4" id="KW-0963">Cytoplasm</keyword>
<dbReference type="Gene3D" id="3.30.160.60">
    <property type="entry name" value="Classic Zinc Finger"/>
    <property type="match status" value="3"/>
</dbReference>
<dbReference type="InterPro" id="IPR013087">
    <property type="entry name" value="Znf_C2H2_type"/>
</dbReference>
<feature type="compositionally biased region" description="Basic residues" evidence="14">
    <location>
        <begin position="238"/>
        <end position="250"/>
    </location>
</feature>
<keyword evidence="8" id="KW-0862">Zinc</keyword>
<dbReference type="PANTHER" id="PTHR23235">
    <property type="entry name" value="KRUEPPEL-LIKE TRANSCRIPTION FACTOR"/>
    <property type="match status" value="1"/>
</dbReference>
<proteinExistence type="inferred from homology"/>
<evidence type="ECO:0000256" key="11">
    <source>
        <dbReference type="ARBA" id="ARBA00023163"/>
    </source>
</evidence>
<keyword evidence="10" id="KW-0238">DNA-binding</keyword>
<feature type="domain" description="C2H2-type" evidence="15">
    <location>
        <begin position="163"/>
        <end position="192"/>
    </location>
</feature>
<evidence type="ECO:0000256" key="14">
    <source>
        <dbReference type="SAM" id="MobiDB-lite"/>
    </source>
</evidence>
<dbReference type="Proteomes" id="UP000027135">
    <property type="component" value="Unassembled WGS sequence"/>
</dbReference>
<keyword evidence="6" id="KW-0677">Repeat</keyword>
<sequence>MALKQPPTYSSCSGGSIADVQQQQEMAYSRVGQSLVPSTGKYQWLDSQVVAAYGSGMSVPGPSGLIPKQEPFSACAGGGGGTSGSGGGAGGSVGDVQQAQEQQQQQGGNFSVQLAEYNPSTSKGHEILSQVYQQSPMPLKLVPVKPRKYPNRPSKTPVHERPYACPVENCDRRFSRSDELTRHIRIHTGQKPFQCRICMRSFSRSDHLTTHIRTHTGEKPFQCDTCGRKFARSDEKKRHAKVHLKQRLKKESKLIAGGASSSLSTAGTNQQQQQQQQHQQQAGHHLHHMHPHHQHHHHHHQSATTTSGIQQQHTVTSDDSLTMPVTTSL</sequence>
<dbReference type="OMA" id="EPFSACA"/>
<organism evidence="16 17">
    <name type="scientific">Zootermopsis nevadensis</name>
    <name type="common">Dampwood termite</name>
    <dbReference type="NCBI Taxonomy" id="136037"/>
    <lineage>
        <taxon>Eukaryota</taxon>
        <taxon>Metazoa</taxon>
        <taxon>Ecdysozoa</taxon>
        <taxon>Arthropoda</taxon>
        <taxon>Hexapoda</taxon>
        <taxon>Insecta</taxon>
        <taxon>Pterygota</taxon>
        <taxon>Neoptera</taxon>
        <taxon>Polyneoptera</taxon>
        <taxon>Dictyoptera</taxon>
        <taxon>Blattodea</taxon>
        <taxon>Blattoidea</taxon>
        <taxon>Termitoidae</taxon>
        <taxon>Termopsidae</taxon>
        <taxon>Zootermopsis</taxon>
    </lineage>
</organism>
<accession>A0A067R8D8</accession>
<evidence type="ECO:0000259" key="15">
    <source>
        <dbReference type="PROSITE" id="PS50157"/>
    </source>
</evidence>
<evidence type="ECO:0000256" key="6">
    <source>
        <dbReference type="ARBA" id="ARBA00022737"/>
    </source>
</evidence>
<dbReference type="SMART" id="SM00355">
    <property type="entry name" value="ZnF_C2H2"/>
    <property type="match status" value="3"/>
</dbReference>
<dbReference type="PROSITE" id="PS00028">
    <property type="entry name" value="ZINC_FINGER_C2H2_1"/>
    <property type="match status" value="3"/>
</dbReference>
<evidence type="ECO:0000256" key="8">
    <source>
        <dbReference type="ARBA" id="ARBA00022833"/>
    </source>
</evidence>
<dbReference type="eggNOG" id="KOG1721">
    <property type="taxonomic scope" value="Eukaryota"/>
</dbReference>
<evidence type="ECO:0000256" key="13">
    <source>
        <dbReference type="PROSITE-ProRule" id="PRU00042"/>
    </source>
</evidence>
<reference evidence="16 17" key="1">
    <citation type="journal article" date="2014" name="Nat. Commun.">
        <title>Molecular traces of alternative social organization in a termite genome.</title>
        <authorList>
            <person name="Terrapon N."/>
            <person name="Li C."/>
            <person name="Robertson H.M."/>
            <person name="Ji L."/>
            <person name="Meng X."/>
            <person name="Booth W."/>
            <person name="Chen Z."/>
            <person name="Childers C.P."/>
            <person name="Glastad K.M."/>
            <person name="Gokhale K."/>
            <person name="Gowin J."/>
            <person name="Gronenberg W."/>
            <person name="Hermansen R.A."/>
            <person name="Hu H."/>
            <person name="Hunt B.G."/>
            <person name="Huylmans A.K."/>
            <person name="Khalil S.M."/>
            <person name="Mitchell R.D."/>
            <person name="Munoz-Torres M.C."/>
            <person name="Mustard J.A."/>
            <person name="Pan H."/>
            <person name="Reese J.T."/>
            <person name="Scharf M.E."/>
            <person name="Sun F."/>
            <person name="Vogel H."/>
            <person name="Xiao J."/>
            <person name="Yang W."/>
            <person name="Yang Z."/>
            <person name="Yang Z."/>
            <person name="Zhou J."/>
            <person name="Zhu J."/>
            <person name="Brent C.S."/>
            <person name="Elsik C.G."/>
            <person name="Goodisman M.A."/>
            <person name="Liberles D.A."/>
            <person name="Roe R.M."/>
            <person name="Vargo E.L."/>
            <person name="Vilcinskas A."/>
            <person name="Wang J."/>
            <person name="Bornberg-Bauer E."/>
            <person name="Korb J."/>
            <person name="Zhang G."/>
            <person name="Liebig J."/>
        </authorList>
    </citation>
    <scope>NUCLEOTIDE SEQUENCE [LARGE SCALE GENOMIC DNA]</scope>
    <source>
        <tissue evidence="16">Whole organism</tissue>
    </source>
</reference>
<feature type="compositionally biased region" description="Basic residues" evidence="14">
    <location>
        <begin position="284"/>
        <end position="301"/>
    </location>
</feature>
<evidence type="ECO:0000256" key="1">
    <source>
        <dbReference type="ARBA" id="ARBA00004123"/>
    </source>
</evidence>
<keyword evidence="11" id="KW-0804">Transcription</keyword>
<feature type="compositionally biased region" description="Low complexity" evidence="14">
    <location>
        <begin position="97"/>
        <end position="106"/>
    </location>
</feature>
<gene>
    <name evidence="16" type="ORF">L798_06466</name>
</gene>
<feature type="region of interest" description="Disordered" evidence="14">
    <location>
        <begin position="232"/>
        <end position="329"/>
    </location>
</feature>
<evidence type="ECO:0000256" key="7">
    <source>
        <dbReference type="ARBA" id="ARBA00022771"/>
    </source>
</evidence>
<dbReference type="AlphaFoldDB" id="A0A067R8D8"/>
<feature type="domain" description="C2H2-type" evidence="15">
    <location>
        <begin position="193"/>
        <end position="220"/>
    </location>
</feature>
<dbReference type="GO" id="GO:0005737">
    <property type="term" value="C:cytoplasm"/>
    <property type="evidence" value="ECO:0007669"/>
    <property type="project" value="UniProtKB-SubCell"/>
</dbReference>
<feature type="compositionally biased region" description="Gly residues" evidence="14">
    <location>
        <begin position="76"/>
        <end position="93"/>
    </location>
</feature>
<evidence type="ECO:0000256" key="12">
    <source>
        <dbReference type="ARBA" id="ARBA00023242"/>
    </source>
</evidence>
<evidence type="ECO:0000256" key="2">
    <source>
        <dbReference type="ARBA" id="ARBA00004496"/>
    </source>
</evidence>
<feature type="region of interest" description="Disordered" evidence="14">
    <location>
        <begin position="70"/>
        <end position="108"/>
    </location>
</feature>
<evidence type="ECO:0000256" key="4">
    <source>
        <dbReference type="ARBA" id="ARBA00022490"/>
    </source>
</evidence>
<keyword evidence="17" id="KW-1185">Reference proteome</keyword>
<dbReference type="PANTHER" id="PTHR23235:SF60">
    <property type="entry name" value="STRIPE, ISOFORM D"/>
    <property type="match status" value="1"/>
</dbReference>
<evidence type="ECO:0000256" key="3">
    <source>
        <dbReference type="ARBA" id="ARBA00005682"/>
    </source>
</evidence>
<keyword evidence="5" id="KW-0479">Metal-binding</keyword>
<keyword evidence="9" id="KW-0805">Transcription regulation</keyword>
<keyword evidence="7 13" id="KW-0863">Zinc-finger</keyword>
<evidence type="ECO:0000313" key="16">
    <source>
        <dbReference type="EMBL" id="KDR18786.1"/>
    </source>
</evidence>
<evidence type="ECO:0000256" key="10">
    <source>
        <dbReference type="ARBA" id="ARBA00023125"/>
    </source>
</evidence>
<feature type="compositionally biased region" description="Polar residues" evidence="14">
    <location>
        <begin position="302"/>
        <end position="329"/>
    </location>
</feature>
<dbReference type="Pfam" id="PF00096">
    <property type="entry name" value="zf-C2H2"/>
    <property type="match status" value="3"/>
</dbReference>
<name>A0A067R8D8_ZOONE</name>
<dbReference type="GO" id="GO:0005634">
    <property type="term" value="C:nucleus"/>
    <property type="evidence" value="ECO:0007669"/>
    <property type="project" value="UniProtKB-SubCell"/>
</dbReference>
<comment type="similarity">
    <text evidence="3">Belongs to the EGR C2H2-type zinc-finger protein family.</text>
</comment>
<protein>
    <submittedName>
        <fullName evidence="16">Early growth response protein 3</fullName>
    </submittedName>
</protein>
<dbReference type="InParanoid" id="A0A067R8D8"/>
<feature type="compositionally biased region" description="Low complexity" evidence="14">
    <location>
        <begin position="256"/>
        <end position="283"/>
    </location>
</feature>
<comment type="subcellular location">
    <subcellularLocation>
        <location evidence="2">Cytoplasm</location>
    </subcellularLocation>
    <subcellularLocation>
        <location evidence="1">Nucleus</location>
    </subcellularLocation>
</comment>
<dbReference type="InterPro" id="IPR036236">
    <property type="entry name" value="Znf_C2H2_sf"/>
</dbReference>
<evidence type="ECO:0000256" key="5">
    <source>
        <dbReference type="ARBA" id="ARBA00022723"/>
    </source>
</evidence>
<keyword evidence="12" id="KW-0539">Nucleus</keyword>
<dbReference type="GO" id="GO:0000978">
    <property type="term" value="F:RNA polymerase II cis-regulatory region sequence-specific DNA binding"/>
    <property type="evidence" value="ECO:0007669"/>
    <property type="project" value="TreeGrafter"/>
</dbReference>
<evidence type="ECO:0000313" key="17">
    <source>
        <dbReference type="Proteomes" id="UP000027135"/>
    </source>
</evidence>
<feature type="domain" description="C2H2-type" evidence="15">
    <location>
        <begin position="221"/>
        <end position="248"/>
    </location>
</feature>
<dbReference type="FunFam" id="3.30.160.60:FF:000092">
    <property type="entry name" value="Early growth response protein 3"/>
    <property type="match status" value="1"/>
</dbReference>